<feature type="region of interest" description="Disordered" evidence="2">
    <location>
        <begin position="532"/>
        <end position="551"/>
    </location>
</feature>
<gene>
    <name evidence="4" type="ORF">PSON_ATCC_30995.1.T0720051</name>
</gene>
<dbReference type="EMBL" id="CAJJDN010000072">
    <property type="protein sequence ID" value="CAD8099501.1"/>
    <property type="molecule type" value="Genomic_DNA"/>
</dbReference>
<feature type="compositionally biased region" description="Basic and acidic residues" evidence="2">
    <location>
        <begin position="636"/>
        <end position="649"/>
    </location>
</feature>
<feature type="region of interest" description="Disordered" evidence="2">
    <location>
        <begin position="594"/>
        <end position="650"/>
    </location>
</feature>
<evidence type="ECO:0000256" key="2">
    <source>
        <dbReference type="SAM" id="MobiDB-lite"/>
    </source>
</evidence>
<dbReference type="OrthoDB" id="308908at2759"/>
<evidence type="ECO:0000256" key="3">
    <source>
        <dbReference type="SAM" id="SignalP"/>
    </source>
</evidence>
<reference evidence="4" key="1">
    <citation type="submission" date="2021-01" db="EMBL/GenBank/DDBJ databases">
        <authorList>
            <consortium name="Genoscope - CEA"/>
            <person name="William W."/>
        </authorList>
    </citation>
    <scope>NUCLEOTIDE SEQUENCE</scope>
</reference>
<feature type="compositionally biased region" description="Acidic residues" evidence="2">
    <location>
        <begin position="108"/>
        <end position="128"/>
    </location>
</feature>
<feature type="region of interest" description="Disordered" evidence="2">
    <location>
        <begin position="98"/>
        <end position="128"/>
    </location>
</feature>
<dbReference type="AlphaFoldDB" id="A0A8S1P9P5"/>
<protein>
    <submittedName>
        <fullName evidence="4">Uncharacterized protein</fullName>
    </submittedName>
</protein>
<organism evidence="4 5">
    <name type="scientific">Paramecium sonneborni</name>
    <dbReference type="NCBI Taxonomy" id="65129"/>
    <lineage>
        <taxon>Eukaryota</taxon>
        <taxon>Sar</taxon>
        <taxon>Alveolata</taxon>
        <taxon>Ciliophora</taxon>
        <taxon>Intramacronucleata</taxon>
        <taxon>Oligohymenophorea</taxon>
        <taxon>Peniculida</taxon>
        <taxon>Parameciidae</taxon>
        <taxon>Paramecium</taxon>
    </lineage>
</organism>
<feature type="compositionally biased region" description="Acidic residues" evidence="2">
    <location>
        <begin position="208"/>
        <end position="226"/>
    </location>
</feature>
<accession>A0A8S1P9P5</accession>
<feature type="coiled-coil region" evidence="1">
    <location>
        <begin position="369"/>
        <end position="396"/>
    </location>
</feature>
<proteinExistence type="predicted"/>
<comment type="caution">
    <text evidence="4">The sequence shown here is derived from an EMBL/GenBank/DDBJ whole genome shotgun (WGS) entry which is preliminary data.</text>
</comment>
<evidence type="ECO:0000313" key="4">
    <source>
        <dbReference type="EMBL" id="CAD8099501.1"/>
    </source>
</evidence>
<keyword evidence="1" id="KW-0175">Coiled coil</keyword>
<sequence>MKNEIIMVLLLLIARQIEAQNGFQLFDQKGDISFDNVKVNLKKIQKKQIETQESVKEVPKQQQIGKSQKELLEEQLQQIEKYKPSNITIEGGRVFSQQQQNQQKEIDENSEMDEQTESDDEEENDEEDEVLLAIQQISSDAQLDAIEFIFKKRQMDYQRMENLIEMIDKQEINVTLNQIYELSSKYSFLQLFQQALNQLDIEFSEEKEELNDNEISDIDDYSDEQSDNEKDINQFNELQTDFTFDDLIDFDDDEQKYEKSDNQEETDQDQLDDFDFYDSDNIPDDIDNSDFDALELDEQQYQIHNSFITESQVNQQITEEEEVQNEEVEEQIFNEEEFILNFSPSSKIEQQSEEQLIYSEFEELIEQSYSEEEEDVEEFHLNIQDMMQQSQEQQQQSVNQDNTFIPLQYDNFIQLQKVEDIIISKEEQNQTYIDENIPVGVLNFQENYDNSEIKLQKEFEFSPKKLENNNNNKDLSQLQAQFDLSNENLDQINQKYEQMNSIYNQESEIQNNDTLTNKEIQPQFIQISQNTEVNSNSENQNNNQEQKQTNINDQEQETKIEIHDDNLNINIQNEIQDLKEEQSKQNDQKIFIENQQNNEKQVEKEQRQTSKQQIPMSKPAQPHELEFDKQQSNQQKSDEEIQQEKEMKARARYAKRYQALDVANDEQKKKEQEETHFVDVDKSIDDIFIIQSLASTKKNNVIEMKNLNEEPKPQTLQVTDQENNINIEQYNSVAQKHLTKTNNQKTQHFVEAFVQDMSLKSYNCDPSYYGPNKEARSFACQCSNKIFLLDEESWYLAGTIQYYKQYEKLFEQIKKTIPIVFVGTSKDKVCFSSQMHQPVILNDFLRELFFKTKIQNKFIQIPNIISMSYMQLEYIDNQIRNFMMEAESNDEIKFAYGFNIRQILMKLAQEDLHIQYIGSFLVHQQQVPFKLTNQYGSLKIDTMEITVQLPQDELICLQICEQILSGDVAQQLKAFINFKKGQYQITVKVLSSNESFEIFYSLKS</sequence>
<feature type="coiled-coil region" evidence="1">
    <location>
        <begin position="475"/>
        <end position="506"/>
    </location>
</feature>
<name>A0A8S1P9P5_9CILI</name>
<evidence type="ECO:0000313" key="5">
    <source>
        <dbReference type="Proteomes" id="UP000692954"/>
    </source>
</evidence>
<feature type="signal peptide" evidence="3">
    <location>
        <begin position="1"/>
        <end position="19"/>
    </location>
</feature>
<dbReference type="Proteomes" id="UP000692954">
    <property type="component" value="Unassembled WGS sequence"/>
</dbReference>
<feature type="chain" id="PRO_5035781934" evidence="3">
    <location>
        <begin position="20"/>
        <end position="1004"/>
    </location>
</feature>
<keyword evidence="5" id="KW-1185">Reference proteome</keyword>
<keyword evidence="3" id="KW-0732">Signal</keyword>
<evidence type="ECO:0000256" key="1">
    <source>
        <dbReference type="SAM" id="Coils"/>
    </source>
</evidence>
<feature type="region of interest" description="Disordered" evidence="2">
    <location>
        <begin position="208"/>
        <end position="228"/>
    </location>
</feature>